<protein>
    <submittedName>
        <fullName evidence="3">X-Pro dipeptidyl-peptidase C-terminal non-catalytic domain-containing protein</fullName>
    </submittedName>
</protein>
<dbReference type="InParanoid" id="A0A1Y2FRM2"/>
<keyword evidence="1" id="KW-0378">Hydrolase</keyword>
<evidence type="ECO:0000256" key="1">
    <source>
        <dbReference type="ARBA" id="ARBA00022801"/>
    </source>
</evidence>
<dbReference type="InterPro" id="IPR013736">
    <property type="entry name" value="Xaa-Pro_dipept_C"/>
</dbReference>
<sequence length="595" mass="66938">MSQFEIATKPIDKPSEGVNGYAGFHPGKTTLLEKGSTREGWDGERTKALESDILLEHDVPLIMRDGATLYTDIYRPADATGPIPCLVMWSPYGKRYSSINMLPVTTWRCGIRSEDISGWEKFEGLDPARWCPRGYAIASVDIRGSGNSDGKVQIMGAKMGEDGYDVIEELAKKDWCNGNLGLAGNSFLAISQWHIAAQQPPSLKAIAPWEGCGDLFREQFVRGGIFEISNMDLINKLIIKGNEGTEDFAEMYDREPLHSPYWADKRADMKKIKIPAYISGSDFSSIHTMGSIRGFWDCQGPKWIRWSGRQEWHDLYVIPETNEELMDFFDHYLAGKENGFVKNTPKVRWALLQGGDRDAIENIAIEDFPLPNTDYREFFLANDGKLSTSSPAEPSSVSYLSRGEGKGVVSFDIRFEEATQLVGIPKAIVYMSTEDHDDMNVYITLKKLDKDGNTLMHMTVPRVRALAPSHADIAEKDRTSLLLHPGSLGVLRASHRHIDTEKNVHPNWPWHPHTFEEKLKPGEVVRLEIGIWAMGWQYDAGEGLRVEIGGGHDMNHEIRHFTMKFPAEHTLNKGNHVVHFGGEYQSKVILPFVSI</sequence>
<feature type="domain" description="Xaa-Pro dipeptidyl-peptidase C-terminal" evidence="2">
    <location>
        <begin position="326"/>
        <end position="589"/>
    </location>
</feature>
<comment type="caution">
    <text evidence="3">The sequence shown here is derived from an EMBL/GenBank/DDBJ whole genome shotgun (WGS) entry which is preliminary data.</text>
</comment>
<evidence type="ECO:0000313" key="4">
    <source>
        <dbReference type="Proteomes" id="UP000193467"/>
    </source>
</evidence>
<keyword evidence="4" id="KW-1185">Reference proteome</keyword>
<dbReference type="InterPro" id="IPR029058">
    <property type="entry name" value="AB_hydrolase_fold"/>
</dbReference>
<dbReference type="Gene3D" id="1.10.3020.20">
    <property type="match status" value="1"/>
</dbReference>
<dbReference type="PANTHER" id="PTHR43056:SF10">
    <property type="entry name" value="COCE_NOND FAMILY, PUTATIVE (AFU_ORTHOLOGUE AFUA_7G00600)-RELATED"/>
    <property type="match status" value="1"/>
</dbReference>
<dbReference type="PANTHER" id="PTHR43056">
    <property type="entry name" value="PEPTIDASE S9 PROLYL OLIGOPEPTIDASE"/>
    <property type="match status" value="1"/>
</dbReference>
<proteinExistence type="predicted"/>
<dbReference type="Pfam" id="PF08530">
    <property type="entry name" value="PepX_C"/>
    <property type="match status" value="1"/>
</dbReference>
<dbReference type="InterPro" id="IPR000383">
    <property type="entry name" value="Xaa-Pro-like_dom"/>
</dbReference>
<dbReference type="InterPro" id="IPR005674">
    <property type="entry name" value="CocE/Ser_esterase"/>
</dbReference>
<dbReference type="Proteomes" id="UP000193467">
    <property type="component" value="Unassembled WGS sequence"/>
</dbReference>
<evidence type="ECO:0000259" key="2">
    <source>
        <dbReference type="SMART" id="SM00939"/>
    </source>
</evidence>
<name>A0A1Y2FRM2_9BASI</name>
<reference evidence="3 4" key="1">
    <citation type="submission" date="2016-07" db="EMBL/GenBank/DDBJ databases">
        <title>Pervasive Adenine N6-methylation of Active Genes in Fungi.</title>
        <authorList>
            <consortium name="DOE Joint Genome Institute"/>
            <person name="Mondo S.J."/>
            <person name="Dannebaum R.O."/>
            <person name="Kuo R.C."/>
            <person name="Labutti K."/>
            <person name="Haridas S."/>
            <person name="Kuo A."/>
            <person name="Salamov A."/>
            <person name="Ahrendt S.R."/>
            <person name="Lipzen A."/>
            <person name="Sullivan W."/>
            <person name="Andreopoulos W.B."/>
            <person name="Clum A."/>
            <person name="Lindquist E."/>
            <person name="Daum C."/>
            <person name="Ramamoorthy G.K."/>
            <person name="Gryganskyi A."/>
            <person name="Culley D."/>
            <person name="Magnuson J.K."/>
            <person name="James T.Y."/>
            <person name="O'Malley M.A."/>
            <person name="Stajich J.E."/>
            <person name="Spatafora J.W."/>
            <person name="Visel A."/>
            <person name="Grigoriev I.V."/>
        </authorList>
    </citation>
    <scope>NUCLEOTIDE SEQUENCE [LARGE SCALE GENOMIC DNA]</scope>
    <source>
        <strain evidence="3 4">62-1032</strain>
    </source>
</reference>
<dbReference type="InterPro" id="IPR050585">
    <property type="entry name" value="Xaa-Pro_dipeptidyl-ppase/CocE"/>
</dbReference>
<dbReference type="AlphaFoldDB" id="A0A1Y2FRM2"/>
<gene>
    <name evidence="3" type="ORF">BCR35DRAFT_302375</name>
</gene>
<dbReference type="Gene3D" id="3.40.50.1820">
    <property type="entry name" value="alpha/beta hydrolase"/>
    <property type="match status" value="1"/>
</dbReference>
<organism evidence="3 4">
    <name type="scientific">Leucosporidium creatinivorum</name>
    <dbReference type="NCBI Taxonomy" id="106004"/>
    <lineage>
        <taxon>Eukaryota</taxon>
        <taxon>Fungi</taxon>
        <taxon>Dikarya</taxon>
        <taxon>Basidiomycota</taxon>
        <taxon>Pucciniomycotina</taxon>
        <taxon>Microbotryomycetes</taxon>
        <taxon>Leucosporidiales</taxon>
        <taxon>Leucosporidium</taxon>
    </lineage>
</organism>
<dbReference type="SUPFAM" id="SSF49785">
    <property type="entry name" value="Galactose-binding domain-like"/>
    <property type="match status" value="1"/>
</dbReference>
<dbReference type="NCBIfam" id="TIGR00976">
    <property type="entry name" value="CocE_NonD"/>
    <property type="match status" value="1"/>
</dbReference>
<accession>A0A1Y2FRM2</accession>
<dbReference type="EMBL" id="MCGR01000014">
    <property type="protein sequence ID" value="ORY86662.1"/>
    <property type="molecule type" value="Genomic_DNA"/>
</dbReference>
<evidence type="ECO:0000313" key="3">
    <source>
        <dbReference type="EMBL" id="ORY86662.1"/>
    </source>
</evidence>
<dbReference type="STRING" id="106004.A0A1Y2FRM2"/>
<dbReference type="OrthoDB" id="2578740at2759"/>
<dbReference type="Pfam" id="PF02129">
    <property type="entry name" value="Peptidase_S15"/>
    <property type="match status" value="1"/>
</dbReference>
<dbReference type="InterPro" id="IPR008979">
    <property type="entry name" value="Galactose-bd-like_sf"/>
</dbReference>
<dbReference type="Gene3D" id="2.60.120.260">
    <property type="entry name" value="Galactose-binding domain-like"/>
    <property type="match status" value="1"/>
</dbReference>
<dbReference type="SUPFAM" id="SSF53474">
    <property type="entry name" value="alpha/beta-Hydrolases"/>
    <property type="match status" value="1"/>
</dbReference>
<dbReference type="GO" id="GO:0008239">
    <property type="term" value="F:dipeptidyl-peptidase activity"/>
    <property type="evidence" value="ECO:0007669"/>
    <property type="project" value="InterPro"/>
</dbReference>
<dbReference type="SMART" id="SM00939">
    <property type="entry name" value="PepX_C"/>
    <property type="match status" value="1"/>
</dbReference>